<dbReference type="PANTHER" id="PTHR36169:SF1">
    <property type="entry name" value="ACETATE KINASE EUTQ"/>
    <property type="match status" value="1"/>
</dbReference>
<accession>A0A0M9ERC3</accession>
<dbReference type="Pfam" id="PF05899">
    <property type="entry name" value="Cupin_3"/>
    <property type="match status" value="1"/>
</dbReference>
<reference evidence="2 3" key="1">
    <citation type="submission" date="2015-04" db="EMBL/GenBank/DDBJ databases">
        <title>The draft genome sequence of Fusarium langsethiae, a T-2/HT-2 mycotoxin producer.</title>
        <authorList>
            <person name="Lysoe E."/>
            <person name="Divon H.H."/>
            <person name="Terzi V."/>
            <person name="Orru L."/>
            <person name="Lamontanara A."/>
            <person name="Kolseth A.-K."/>
            <person name="Frandsen R.J."/>
            <person name="Nielsen K."/>
            <person name="Thrane U."/>
        </authorList>
    </citation>
    <scope>NUCLEOTIDE SEQUENCE [LARGE SCALE GENOMIC DNA]</scope>
    <source>
        <strain evidence="2 3">Fl201059</strain>
    </source>
</reference>
<evidence type="ECO:0000259" key="1">
    <source>
        <dbReference type="Pfam" id="PF05899"/>
    </source>
</evidence>
<gene>
    <name evidence="2" type="ORF">FLAG1_08845</name>
</gene>
<evidence type="ECO:0000313" key="2">
    <source>
        <dbReference type="EMBL" id="KPA38328.1"/>
    </source>
</evidence>
<dbReference type="PANTHER" id="PTHR36169">
    <property type="entry name" value="ETHANOLAMINE UTILIZATION PROTEIN EUTQ"/>
    <property type="match status" value="1"/>
</dbReference>
<dbReference type="Gene3D" id="2.60.120.10">
    <property type="entry name" value="Jelly Rolls"/>
    <property type="match status" value="1"/>
</dbReference>
<organism evidence="2 3">
    <name type="scientific">Fusarium langsethiae</name>
    <dbReference type="NCBI Taxonomy" id="179993"/>
    <lineage>
        <taxon>Eukaryota</taxon>
        <taxon>Fungi</taxon>
        <taxon>Dikarya</taxon>
        <taxon>Ascomycota</taxon>
        <taxon>Pezizomycotina</taxon>
        <taxon>Sordariomycetes</taxon>
        <taxon>Hypocreomycetidae</taxon>
        <taxon>Hypocreales</taxon>
        <taxon>Nectriaceae</taxon>
        <taxon>Fusarium</taxon>
    </lineage>
</organism>
<evidence type="ECO:0000313" key="3">
    <source>
        <dbReference type="Proteomes" id="UP000037904"/>
    </source>
</evidence>
<dbReference type="SUPFAM" id="SSF51182">
    <property type="entry name" value="RmlC-like cupins"/>
    <property type="match status" value="1"/>
</dbReference>
<sequence>MVFETRPRSDVFKVDATPGIPHVWYTEIFGSPTSGSIKNPLTAAYLRIDKGPPVSPPIYSFDEAGIVIEGEVNFTDETGNSATLYKGDTFLIRRGSKMLVSSNRHGVIFKCESQFMGQEIEVKVVENSNL</sequence>
<dbReference type="InterPro" id="IPR014710">
    <property type="entry name" value="RmlC-like_jellyroll"/>
</dbReference>
<dbReference type="AlphaFoldDB" id="A0A0M9ERC3"/>
<protein>
    <submittedName>
        <fullName evidence="2">Ethanolamine utilization protein</fullName>
    </submittedName>
</protein>
<dbReference type="InterPro" id="IPR008579">
    <property type="entry name" value="UGlyAH_Cupin_dom"/>
</dbReference>
<keyword evidence="3" id="KW-1185">Reference proteome</keyword>
<comment type="caution">
    <text evidence="2">The sequence shown here is derived from an EMBL/GenBank/DDBJ whole genome shotgun (WGS) entry which is preliminary data.</text>
</comment>
<feature type="domain" description="(S)-ureidoglycine aminohydrolase cupin" evidence="1">
    <location>
        <begin position="58"/>
        <end position="98"/>
    </location>
</feature>
<dbReference type="InterPro" id="IPR010424">
    <property type="entry name" value="EutQ"/>
</dbReference>
<dbReference type="InterPro" id="IPR011051">
    <property type="entry name" value="RmlC_Cupin_sf"/>
</dbReference>
<dbReference type="Proteomes" id="UP000037904">
    <property type="component" value="Unassembled WGS sequence"/>
</dbReference>
<dbReference type="EMBL" id="JXCE01000291">
    <property type="protein sequence ID" value="KPA38328.1"/>
    <property type="molecule type" value="Genomic_DNA"/>
</dbReference>
<dbReference type="OrthoDB" id="4985585at2759"/>
<proteinExistence type="predicted"/>
<name>A0A0M9ERC3_FUSLA</name>